<dbReference type="Pfam" id="PF05699">
    <property type="entry name" value="Dimer_Tnp_hAT"/>
    <property type="match status" value="1"/>
</dbReference>
<dbReference type="EMBL" id="OV696697">
    <property type="protein sequence ID" value="CAH1242606.1"/>
    <property type="molecule type" value="Genomic_DNA"/>
</dbReference>
<protein>
    <submittedName>
        <fullName evidence="3">ZNF862 protein</fullName>
    </submittedName>
</protein>
<evidence type="ECO:0000259" key="2">
    <source>
        <dbReference type="Pfam" id="PF14291"/>
    </source>
</evidence>
<dbReference type="AlphaFoldDB" id="A0A8J9YVS8"/>
<dbReference type="InterPro" id="IPR008906">
    <property type="entry name" value="HATC_C_dom"/>
</dbReference>
<sequence length="628" mass="71103">MCRVCKRHNQRQQNGEYIWSQIPFTTLRADKVKKHGESKQHEYAQAKDNARIAAEVNGGIHQAMAVTVSMNREAVKAALKVVYHLAKKEIPHHTNFKDLVQFATTELGCDVFNRLNIAGNATYMSSTVVDDFLTVLGTQLEEDQLVTIRDSPFLGLMCDETVDISTTNELVLYCRCIDGDGMFQAQFMKVVALRDGKANTIKAALSQYLEDNNLSIQKVAGFGSDGAACMIGNRSGVATQLKQENDKIVSIHCVAHRCALAVGQSGNKVKYIGEVFKPNLLSLFLFYNGSAVRSEGLKEIQVILHELTLKLKQPKDVRWLSHDAATDALYKSLRSVLVHLNEEMGKGVVMARALWTWLSQYKAIATLYLLCDVLPHLSGLSKIFQQKRLDLTEVHTAVETKKEVIRLARDQPLEGRRLSELDEDLRPGGRLDGLDIQVSDKQREDFARLRRSFIDHLLENLDERFPQTELLSAFGVLDPGSRPVEMPGDYGWDEMDRLATFYADGHSPIDREALRDEWIAFRQHLGRYRRKTPKDMCYVLSANPTLGCQYPNIQRLYQRMVVIPVHTADCERAFSTLKRVKTRLRSTLTTANLNHLLRISIEGPAIANFDFDRAVVRWGAMRNRRLLV</sequence>
<organism evidence="3 4">
    <name type="scientific">Branchiostoma lanceolatum</name>
    <name type="common">Common lancelet</name>
    <name type="synonym">Amphioxus lanceolatum</name>
    <dbReference type="NCBI Taxonomy" id="7740"/>
    <lineage>
        <taxon>Eukaryota</taxon>
        <taxon>Metazoa</taxon>
        <taxon>Chordata</taxon>
        <taxon>Cephalochordata</taxon>
        <taxon>Leptocardii</taxon>
        <taxon>Amphioxiformes</taxon>
        <taxon>Branchiostomatidae</taxon>
        <taxon>Branchiostoma</taxon>
    </lineage>
</organism>
<dbReference type="InterPro" id="IPR012337">
    <property type="entry name" value="RNaseH-like_sf"/>
</dbReference>
<dbReference type="OrthoDB" id="10059291at2759"/>
<evidence type="ECO:0000313" key="4">
    <source>
        <dbReference type="Proteomes" id="UP000838412"/>
    </source>
</evidence>
<feature type="domain" description="DUF4371" evidence="2">
    <location>
        <begin position="64"/>
        <end position="234"/>
    </location>
</feature>
<dbReference type="Proteomes" id="UP000838412">
    <property type="component" value="Chromosome 12"/>
</dbReference>
<keyword evidence="4" id="KW-1185">Reference proteome</keyword>
<dbReference type="Pfam" id="PF14291">
    <property type="entry name" value="DUF4371"/>
    <property type="match status" value="1"/>
</dbReference>
<evidence type="ECO:0000259" key="1">
    <source>
        <dbReference type="Pfam" id="PF05699"/>
    </source>
</evidence>
<accession>A0A8J9YVS8</accession>
<dbReference type="PANTHER" id="PTHR46880:SF5">
    <property type="entry name" value="DUF4371 DOMAIN-CONTAINING PROTEIN"/>
    <property type="match status" value="1"/>
</dbReference>
<name>A0A8J9YVS8_BRALA</name>
<gene>
    <name evidence="3" type="primary">ZNF862</name>
    <name evidence="3" type="ORF">BLAG_LOCUS5885</name>
</gene>
<proteinExistence type="predicted"/>
<reference evidence="3" key="1">
    <citation type="submission" date="2022-01" db="EMBL/GenBank/DDBJ databases">
        <authorList>
            <person name="Braso-Vives M."/>
        </authorList>
    </citation>
    <scope>NUCLEOTIDE SEQUENCE</scope>
</reference>
<evidence type="ECO:0000313" key="3">
    <source>
        <dbReference type="EMBL" id="CAH1242606.1"/>
    </source>
</evidence>
<dbReference type="SUPFAM" id="SSF53098">
    <property type="entry name" value="Ribonuclease H-like"/>
    <property type="match status" value="1"/>
</dbReference>
<dbReference type="PANTHER" id="PTHR46880">
    <property type="entry name" value="RAS-ASSOCIATING DOMAIN-CONTAINING PROTEIN"/>
    <property type="match status" value="1"/>
</dbReference>
<dbReference type="GO" id="GO:0046983">
    <property type="term" value="F:protein dimerization activity"/>
    <property type="evidence" value="ECO:0007669"/>
    <property type="project" value="InterPro"/>
</dbReference>
<dbReference type="InterPro" id="IPR025398">
    <property type="entry name" value="DUF4371"/>
</dbReference>
<feature type="domain" description="HAT C-terminal dimerisation" evidence="1">
    <location>
        <begin position="548"/>
        <end position="597"/>
    </location>
</feature>